<gene>
    <name evidence="1" type="ORF">rCG_47384</name>
</gene>
<evidence type="ECO:0000313" key="2">
    <source>
        <dbReference type="Proteomes" id="UP000234681"/>
    </source>
</evidence>
<name>A6HY74_RAT</name>
<proteinExistence type="predicted"/>
<organism evidence="1 2">
    <name type="scientific">Rattus norvegicus</name>
    <name type="common">Rat</name>
    <dbReference type="NCBI Taxonomy" id="10116"/>
    <lineage>
        <taxon>Eukaryota</taxon>
        <taxon>Metazoa</taxon>
        <taxon>Chordata</taxon>
        <taxon>Craniata</taxon>
        <taxon>Vertebrata</taxon>
        <taxon>Euteleostomi</taxon>
        <taxon>Mammalia</taxon>
        <taxon>Eutheria</taxon>
        <taxon>Euarchontoglires</taxon>
        <taxon>Glires</taxon>
        <taxon>Rodentia</taxon>
        <taxon>Myomorpha</taxon>
        <taxon>Muroidea</taxon>
        <taxon>Muridae</taxon>
        <taxon>Murinae</taxon>
        <taxon>Rattus</taxon>
    </lineage>
</organism>
<dbReference type="Proteomes" id="UP000234681">
    <property type="component" value="Chromosome 1"/>
</dbReference>
<dbReference type="EMBL" id="CH473953">
    <property type="protein sequence ID" value="EDM12155.1"/>
    <property type="molecule type" value="Genomic_DNA"/>
</dbReference>
<evidence type="ECO:0000313" key="1">
    <source>
        <dbReference type="EMBL" id="EDM12155.1"/>
    </source>
</evidence>
<protein>
    <submittedName>
        <fullName evidence="1">RCG47384</fullName>
    </submittedName>
</protein>
<sequence>MLSQCFILYVKNKCIHVISIEISFIVNEW</sequence>
<accession>A6HY74</accession>
<reference evidence="2" key="1">
    <citation type="submission" date="2005-09" db="EMBL/GenBank/DDBJ databases">
        <authorList>
            <person name="Mural R.J."/>
            <person name="Li P.W."/>
            <person name="Adams M.D."/>
            <person name="Amanatides P.G."/>
            <person name="Baden-Tillson H."/>
            <person name="Barnstead M."/>
            <person name="Chin S.H."/>
            <person name="Dew I."/>
            <person name="Evans C.A."/>
            <person name="Ferriera S."/>
            <person name="Flanigan M."/>
            <person name="Fosler C."/>
            <person name="Glodek A."/>
            <person name="Gu Z."/>
            <person name="Holt R.A."/>
            <person name="Jennings D."/>
            <person name="Kraft C.L."/>
            <person name="Lu F."/>
            <person name="Nguyen T."/>
            <person name="Nusskern D.R."/>
            <person name="Pfannkoch C.M."/>
            <person name="Sitter C."/>
            <person name="Sutton G.G."/>
            <person name="Venter J.C."/>
            <person name="Wang Z."/>
            <person name="Woodage T."/>
            <person name="Zheng X.H."/>
            <person name="Zhong F."/>
        </authorList>
    </citation>
    <scope>NUCLEOTIDE SEQUENCE [LARGE SCALE GENOMIC DNA]</scope>
    <source>
        <strain>BN</strain>
        <strain evidence="2">Sprague-Dawley</strain>
    </source>
</reference>
<dbReference type="AlphaFoldDB" id="A6HY74"/>